<keyword evidence="1" id="KW-0694">RNA-binding</keyword>
<dbReference type="SMART" id="SM00358">
    <property type="entry name" value="DSRM"/>
    <property type="match status" value="1"/>
</dbReference>
<dbReference type="Proteomes" id="UP000230046">
    <property type="component" value="Unassembled WGS sequence"/>
</dbReference>
<evidence type="ECO:0000313" key="4">
    <source>
        <dbReference type="Proteomes" id="UP000230046"/>
    </source>
</evidence>
<dbReference type="EMBL" id="PEKN01000002">
    <property type="protein sequence ID" value="PIK19188.1"/>
    <property type="molecule type" value="Genomic_DNA"/>
</dbReference>
<dbReference type="Pfam" id="PF00035">
    <property type="entry name" value="dsrm"/>
    <property type="match status" value="1"/>
</dbReference>
<feature type="domain" description="DRBM" evidence="2">
    <location>
        <begin position="3"/>
        <end position="72"/>
    </location>
</feature>
<gene>
    <name evidence="3" type="ORF">CTI18_09470</name>
</gene>
<dbReference type="GO" id="GO:0003723">
    <property type="term" value="F:RNA binding"/>
    <property type="evidence" value="ECO:0007669"/>
    <property type="project" value="UniProtKB-UniRule"/>
</dbReference>
<dbReference type="Gene3D" id="3.30.160.20">
    <property type="match status" value="1"/>
</dbReference>
<evidence type="ECO:0000259" key="2">
    <source>
        <dbReference type="PROSITE" id="PS50137"/>
    </source>
</evidence>
<dbReference type="CDD" id="cd10845">
    <property type="entry name" value="DSRM_RNAse_III_family"/>
    <property type="match status" value="1"/>
</dbReference>
<sequence length="78" mass="8921">MGNPIIRLGELTQRYYGKNIETEVVGQTGPDHCPEIKVRITMPNGEYEEATGSNKKVAKQKAAERLLKRFQDILFDRE</sequence>
<organism evidence="3 4">
    <name type="scientific">Prevotella intermedia</name>
    <dbReference type="NCBI Taxonomy" id="28131"/>
    <lineage>
        <taxon>Bacteria</taxon>
        <taxon>Pseudomonadati</taxon>
        <taxon>Bacteroidota</taxon>
        <taxon>Bacteroidia</taxon>
        <taxon>Bacteroidales</taxon>
        <taxon>Prevotellaceae</taxon>
        <taxon>Prevotella</taxon>
    </lineage>
</organism>
<dbReference type="SUPFAM" id="SSF54768">
    <property type="entry name" value="dsRNA-binding domain-like"/>
    <property type="match status" value="1"/>
</dbReference>
<evidence type="ECO:0000313" key="3">
    <source>
        <dbReference type="EMBL" id="PIK19188.1"/>
    </source>
</evidence>
<name>A0A2G8I6R9_PREIN</name>
<dbReference type="PROSITE" id="PS50137">
    <property type="entry name" value="DS_RBD"/>
    <property type="match status" value="1"/>
</dbReference>
<accession>A0A2G8I6R9</accession>
<comment type="caution">
    <text evidence="3">The sequence shown here is derived from an EMBL/GenBank/DDBJ whole genome shotgun (WGS) entry which is preliminary data.</text>
</comment>
<proteinExistence type="predicted"/>
<dbReference type="AlphaFoldDB" id="A0A2G8I6R9"/>
<dbReference type="RefSeq" id="WP_099836637.1">
    <property type="nucleotide sequence ID" value="NZ_PEKN01000002.1"/>
</dbReference>
<protein>
    <recommendedName>
        <fullName evidence="2">DRBM domain-containing protein</fullName>
    </recommendedName>
</protein>
<evidence type="ECO:0000256" key="1">
    <source>
        <dbReference type="PROSITE-ProRule" id="PRU00266"/>
    </source>
</evidence>
<dbReference type="InterPro" id="IPR014720">
    <property type="entry name" value="dsRBD_dom"/>
</dbReference>
<reference evidence="3 4" key="1">
    <citation type="submission" date="2017-11" db="EMBL/GenBank/DDBJ databases">
        <title>Genome sequencing of Prevotella intermedia KCOM 1653.</title>
        <authorList>
            <person name="Kook J.-K."/>
            <person name="Park S.-N."/>
            <person name="Lim Y.K."/>
        </authorList>
    </citation>
    <scope>NUCLEOTIDE SEQUENCE [LARGE SCALE GENOMIC DNA]</scope>
    <source>
        <strain evidence="3 4">KCOM 1653</strain>
    </source>
</reference>